<feature type="compositionally biased region" description="Polar residues" evidence="1">
    <location>
        <begin position="808"/>
        <end position="818"/>
    </location>
</feature>
<dbReference type="GO" id="GO:0005634">
    <property type="term" value="C:nucleus"/>
    <property type="evidence" value="ECO:0007669"/>
    <property type="project" value="TreeGrafter"/>
</dbReference>
<dbReference type="OrthoDB" id="207081at2759"/>
<feature type="compositionally biased region" description="Low complexity" evidence="1">
    <location>
        <begin position="408"/>
        <end position="427"/>
    </location>
</feature>
<protein>
    <recommendedName>
        <fullName evidence="8">GTP-binding protein Parf</fullName>
    </recommendedName>
</protein>
<feature type="region of interest" description="Disordered" evidence="1">
    <location>
        <begin position="1"/>
        <end position="78"/>
    </location>
</feature>
<feature type="compositionally biased region" description="Acidic residues" evidence="1">
    <location>
        <begin position="873"/>
        <end position="887"/>
    </location>
</feature>
<accession>A0A6A4EBR7</accession>
<keyword evidence="6" id="KW-1185">Reference proteome</keyword>
<organism evidence="4 6">
    <name type="scientific">Phytophthora rubi</name>
    <dbReference type="NCBI Taxonomy" id="129364"/>
    <lineage>
        <taxon>Eukaryota</taxon>
        <taxon>Sar</taxon>
        <taxon>Stramenopiles</taxon>
        <taxon>Oomycota</taxon>
        <taxon>Peronosporomycetes</taxon>
        <taxon>Peronosporales</taxon>
        <taxon>Peronosporaceae</taxon>
        <taxon>Phytophthora</taxon>
    </lineage>
</organism>
<feature type="compositionally biased region" description="Basic residues" evidence="1">
    <location>
        <begin position="583"/>
        <end position="595"/>
    </location>
</feature>
<feature type="compositionally biased region" description="Pro residues" evidence="1">
    <location>
        <begin position="611"/>
        <end position="627"/>
    </location>
</feature>
<feature type="compositionally biased region" description="Polar residues" evidence="1">
    <location>
        <begin position="698"/>
        <end position="717"/>
    </location>
</feature>
<feature type="compositionally biased region" description="Basic and acidic residues" evidence="1">
    <location>
        <begin position="66"/>
        <end position="78"/>
    </location>
</feature>
<feature type="compositionally biased region" description="Polar residues" evidence="1">
    <location>
        <begin position="654"/>
        <end position="664"/>
    </location>
</feature>
<dbReference type="EMBL" id="QXFV01001372">
    <property type="protein sequence ID" value="KAE9007529.1"/>
    <property type="molecule type" value="Genomic_DNA"/>
</dbReference>
<dbReference type="EMBL" id="QXFT01001371">
    <property type="protein sequence ID" value="KAE9320461.1"/>
    <property type="molecule type" value="Genomic_DNA"/>
</dbReference>
<dbReference type="AlphaFoldDB" id="A0A6A4EBR7"/>
<evidence type="ECO:0000313" key="7">
    <source>
        <dbReference type="Proteomes" id="UP000435112"/>
    </source>
</evidence>
<feature type="compositionally biased region" description="Polar residues" evidence="1">
    <location>
        <begin position="631"/>
        <end position="640"/>
    </location>
</feature>
<feature type="compositionally biased region" description="Low complexity" evidence="1">
    <location>
        <begin position="372"/>
        <end position="385"/>
    </location>
</feature>
<evidence type="ECO:0008006" key="8">
    <source>
        <dbReference type="Google" id="ProtNLM"/>
    </source>
</evidence>
<feature type="compositionally biased region" description="Basic residues" evidence="1">
    <location>
        <begin position="1087"/>
        <end position="1096"/>
    </location>
</feature>
<feature type="compositionally biased region" description="Basic and acidic residues" evidence="1">
    <location>
        <begin position="1140"/>
        <end position="1150"/>
    </location>
</feature>
<feature type="region of interest" description="Disordered" evidence="1">
    <location>
        <begin position="550"/>
        <end position="959"/>
    </location>
</feature>
<feature type="region of interest" description="Disordered" evidence="1">
    <location>
        <begin position="979"/>
        <end position="1218"/>
    </location>
</feature>
<feature type="region of interest" description="Disordered" evidence="1">
    <location>
        <begin position="524"/>
        <end position="543"/>
    </location>
</feature>
<evidence type="ECO:0000313" key="4">
    <source>
        <dbReference type="EMBL" id="KAE9320461.1"/>
    </source>
</evidence>
<name>A0A6A4EBR7_9STRA</name>
<feature type="compositionally biased region" description="Basic and acidic residues" evidence="1">
    <location>
        <begin position="839"/>
        <end position="849"/>
    </location>
</feature>
<dbReference type="Gene3D" id="3.40.50.300">
    <property type="entry name" value="P-loop containing nucleotide triphosphate hydrolases"/>
    <property type="match status" value="1"/>
</dbReference>
<feature type="compositionally biased region" description="Acidic residues" evidence="1">
    <location>
        <begin position="529"/>
        <end position="543"/>
    </location>
</feature>
<feature type="compositionally biased region" description="Acidic residues" evidence="1">
    <location>
        <begin position="1067"/>
        <end position="1076"/>
    </location>
</feature>
<dbReference type="GO" id="GO:0005525">
    <property type="term" value="F:GTP binding"/>
    <property type="evidence" value="ECO:0007669"/>
    <property type="project" value="InterPro"/>
</dbReference>
<dbReference type="InterPro" id="IPR027417">
    <property type="entry name" value="P-loop_NTPase"/>
</dbReference>
<feature type="compositionally biased region" description="Polar residues" evidence="1">
    <location>
        <begin position="35"/>
        <end position="45"/>
    </location>
</feature>
<proteinExistence type="predicted"/>
<dbReference type="InterPro" id="IPR040385">
    <property type="entry name" value="RABL6"/>
</dbReference>
<dbReference type="Proteomes" id="UP000434957">
    <property type="component" value="Unassembled WGS sequence"/>
</dbReference>
<evidence type="ECO:0000313" key="2">
    <source>
        <dbReference type="EMBL" id="KAE8994592.1"/>
    </source>
</evidence>
<dbReference type="PANTHER" id="PTHR14932">
    <property type="entry name" value="RAS GTPASE-RELATED"/>
    <property type="match status" value="1"/>
</dbReference>
<feature type="region of interest" description="Disordered" evidence="1">
    <location>
        <begin position="467"/>
        <end position="500"/>
    </location>
</feature>
<dbReference type="Proteomes" id="UP000429607">
    <property type="component" value="Unassembled WGS sequence"/>
</dbReference>
<dbReference type="EMBL" id="QXFU01001841">
    <property type="protein sequence ID" value="KAE8994592.1"/>
    <property type="molecule type" value="Genomic_DNA"/>
</dbReference>
<dbReference type="PANTHER" id="PTHR14932:SF1">
    <property type="entry name" value="RAB-LIKE PROTEIN 6"/>
    <property type="match status" value="1"/>
</dbReference>
<reference evidence="4 6" key="1">
    <citation type="submission" date="2018-08" db="EMBL/GenBank/DDBJ databases">
        <title>Genomic investigation of the strawberry pathogen Phytophthora fragariae indicates pathogenicity is determined by transcriptional variation in three key races.</title>
        <authorList>
            <person name="Adams T.M."/>
            <person name="Armitage A.D."/>
            <person name="Sobczyk M.K."/>
            <person name="Bates H.J."/>
            <person name="Dunwell J.M."/>
            <person name="Nellist C.F."/>
            <person name="Harrison R.J."/>
        </authorList>
    </citation>
    <scope>NUCLEOTIDE SEQUENCE [LARGE SCALE GENOMIC DNA]</scope>
    <source>
        <strain evidence="3 5">SCRP249</strain>
        <strain evidence="2 7">SCRP324</strain>
        <strain evidence="4 6">SCRP333</strain>
    </source>
</reference>
<feature type="compositionally biased region" description="Basic residues" evidence="1">
    <location>
        <begin position="1165"/>
        <end position="1181"/>
    </location>
</feature>
<dbReference type="Proteomes" id="UP000435112">
    <property type="component" value="Unassembled WGS sequence"/>
</dbReference>
<evidence type="ECO:0000313" key="6">
    <source>
        <dbReference type="Proteomes" id="UP000434957"/>
    </source>
</evidence>
<gene>
    <name evidence="3" type="ORF">PR001_g16949</name>
    <name evidence="2" type="ORF">PR002_g19877</name>
    <name evidence="4" type="ORF">PR003_g17710</name>
</gene>
<feature type="compositionally biased region" description="Polar residues" evidence="1">
    <location>
        <begin position="600"/>
        <end position="609"/>
    </location>
</feature>
<feature type="compositionally biased region" description="Basic and acidic residues" evidence="1">
    <location>
        <begin position="1182"/>
        <end position="1193"/>
    </location>
</feature>
<evidence type="ECO:0000313" key="3">
    <source>
        <dbReference type="EMBL" id="KAE9007529.1"/>
    </source>
</evidence>
<dbReference type="SUPFAM" id="SSF52540">
    <property type="entry name" value="P-loop containing nucleoside triphosphate hydrolases"/>
    <property type="match status" value="1"/>
</dbReference>
<evidence type="ECO:0000256" key="1">
    <source>
        <dbReference type="SAM" id="MobiDB-lite"/>
    </source>
</evidence>
<sequence length="1218" mass="131356">MGNEVSRPAEDLSPQSSGVVPPRSPYTPTGGASRRAQSFNSPSPGASQPAPRRVSSSSASLSLSNPRKERTIQRMDKAIRRRVRGGITYNMKLLIRGARGTGKTSLFQRLQGQPIPDTHQPTPQLQAATISWSFRQHLEENVKCEVWDVVDRGFVPADAAEGADGLSAQAVEAVAAAAAAVQNGTHAVAVVDASTVDVYQEAHGVIFLLDVTKWDTLEYVKQQLDSVPVHIPTLVLGNFRDLGAQRKIFKEDVEELLYGSSDRPQQQWRRPTELLYFECSLLDCYGLKSLHQYFGIPFLQLKLATIRQQMRIVEGEFAHLKHDVQATISEQRYAEYVEHIKVTGSDIRTGRRGSGNGNTPPAVSRTDSVRISPRSSSQTTPTSQQEGGDDDVSVVSKRDAAGTPPKPASEVAAATAATTSAQQVQESPQVVDTEDLPARNSSAVIQAAPPLKFEHRESAAAIPDNAVEATSVNVEEKPVSPVGRSGDTPAATKRSPSRLQKASIEEVIHLEDFQVPKARMSDLDHFYSEDESDEEAGDYDEDVVVAPVDGAKKASIAGVYHKQRFLDSDSSDSDESETATTQSRRKTNAPHRRSPRNAAVKQSSTTGQQMPRPPASSSPSPPSPHPPKTLSRPTQRSRSGSPARVQPAKECQDVLSQQQSSSPISGAPVSVTPTPPASPPTSPSTSSIRHSSPRNKSEITTTTPQSETRQYVSPTQGDENEVKRDASTGEEPELTGTEDAAVPIDQNEQELTDEISTQQSPKHFDDNTLASSKQVDDEHVSALVGDAEEASNGAPTETEESELPGSLGVTTPTATSTEVDAKHEPKDVSQGSTYDEEDTSIKEADRGAVDGEGEEEDVGMDGNSNELSSFLADENDSDEENDTPEALEAERTVADDPVPLVASSVARRPDVLMSDEESESNDDNRGGSSSVLLSSEALNQGAPHQDQSMGNFHKRNLDGAGDLQSLSVLQASLPMPGKSAALLSSTSHGSAGVTRNEGVNESALHASDLQAAPSTAPMPDFSTVVPRNDLEAFLNESGSDSEDAAPPSYVEPSSKRTKSGRRAVVESSDDEDEEDDQNRFASYSISKKGRSERRRQQKEDLRQLNAMLDNSSGQDGVRSEPFTPSATGVAALGTSSDVMEAIRKAQEEAMRMLPTADDDADSSSSKKRHMHKHKKEHKHKKRETEDSPKEKSARKSSRKSGSNSRSKKRRPHVADDVE</sequence>
<feature type="compositionally biased region" description="Low complexity" evidence="1">
    <location>
        <begin position="46"/>
        <end position="65"/>
    </location>
</feature>
<feature type="compositionally biased region" description="Pro residues" evidence="1">
    <location>
        <begin position="673"/>
        <end position="682"/>
    </location>
</feature>
<dbReference type="GO" id="GO:0005829">
    <property type="term" value="C:cytosol"/>
    <property type="evidence" value="ECO:0007669"/>
    <property type="project" value="TreeGrafter"/>
</dbReference>
<evidence type="ECO:0000313" key="5">
    <source>
        <dbReference type="Proteomes" id="UP000429607"/>
    </source>
</evidence>
<comment type="caution">
    <text evidence="4">The sequence shown here is derived from an EMBL/GenBank/DDBJ whole genome shotgun (WGS) entry which is preliminary data.</text>
</comment>
<feature type="compositionally biased region" description="Polar residues" evidence="1">
    <location>
        <begin position="926"/>
        <end position="938"/>
    </location>
</feature>
<feature type="region of interest" description="Disordered" evidence="1">
    <location>
        <begin position="346"/>
        <end position="436"/>
    </location>
</feature>